<gene>
    <name evidence="8" type="ORF">Pyn_30643</name>
</gene>
<dbReference type="InterPro" id="IPR032675">
    <property type="entry name" value="LRR_dom_sf"/>
</dbReference>
<evidence type="ECO:0000313" key="9">
    <source>
        <dbReference type="Proteomes" id="UP000250321"/>
    </source>
</evidence>
<evidence type="ECO:0000256" key="5">
    <source>
        <dbReference type="ARBA" id="ARBA00023136"/>
    </source>
</evidence>
<evidence type="ECO:0008006" key="10">
    <source>
        <dbReference type="Google" id="ProtNLM"/>
    </source>
</evidence>
<comment type="subcellular location">
    <subcellularLocation>
        <location evidence="1">Membrane</location>
        <topology evidence="1">Single-pass type I membrane protein</topology>
    </subcellularLocation>
</comment>
<evidence type="ECO:0000256" key="2">
    <source>
        <dbReference type="ARBA" id="ARBA00022692"/>
    </source>
</evidence>
<keyword evidence="2" id="KW-0812">Transmembrane</keyword>
<keyword evidence="7" id="KW-0325">Glycoprotein</keyword>
<keyword evidence="3" id="KW-0732">Signal</keyword>
<dbReference type="EMBL" id="PJQY01000670">
    <property type="protein sequence ID" value="PQQ08742.1"/>
    <property type="molecule type" value="Genomic_DNA"/>
</dbReference>
<proteinExistence type="predicted"/>
<evidence type="ECO:0000256" key="3">
    <source>
        <dbReference type="ARBA" id="ARBA00022729"/>
    </source>
</evidence>
<evidence type="ECO:0000256" key="1">
    <source>
        <dbReference type="ARBA" id="ARBA00004479"/>
    </source>
</evidence>
<comment type="caution">
    <text evidence="8">The sequence shown here is derived from an EMBL/GenBank/DDBJ whole genome shotgun (WGS) entry which is preliminary data.</text>
</comment>
<reference evidence="8 9" key="1">
    <citation type="submission" date="2018-02" db="EMBL/GenBank/DDBJ databases">
        <title>Draft genome of wild Prunus yedoensis var. nudiflora.</title>
        <authorList>
            <person name="Baek S."/>
            <person name="Kim J.-H."/>
            <person name="Choi K."/>
            <person name="Kim G.-B."/>
            <person name="Cho A."/>
            <person name="Jang H."/>
            <person name="Shin C.-H."/>
            <person name="Yu H.-J."/>
            <person name="Mun J.-H."/>
        </authorList>
    </citation>
    <scope>NUCLEOTIDE SEQUENCE [LARGE SCALE GENOMIC DNA]</scope>
    <source>
        <strain evidence="9">cv. Jeju island</strain>
        <tissue evidence="8">Leaf</tissue>
    </source>
</reference>
<dbReference type="Gene3D" id="3.80.10.10">
    <property type="entry name" value="Ribonuclease Inhibitor"/>
    <property type="match status" value="1"/>
</dbReference>
<evidence type="ECO:0000256" key="7">
    <source>
        <dbReference type="ARBA" id="ARBA00023180"/>
    </source>
</evidence>
<keyword evidence="5" id="KW-0472">Membrane</keyword>
<dbReference type="InterPro" id="IPR046956">
    <property type="entry name" value="RLP23-like"/>
</dbReference>
<sequence length="179" mass="20066">MNCKHLKVFDAAENQLSGLIPGWLGFELPKLVILILRSNRFYGRIPLQLCNLTHVQILDLSINNISGTIPKCLSNLTALVDKGHSILTITHHYASDFGNGILSGSYDDAATLIWKGIMSEYKSTLGLVKSFHLSSNQFTTTKNEIDDGNPPSCIMFYNQREIDRRLFTHEITTANNRRG</sequence>
<accession>A0A314YLQ9</accession>
<dbReference type="Pfam" id="PF00560">
    <property type="entry name" value="LRR_1"/>
    <property type="match status" value="2"/>
</dbReference>
<protein>
    <recommendedName>
        <fullName evidence="10">LRR receptor-like serine/threonine-protein kinase</fullName>
    </recommendedName>
</protein>
<keyword evidence="4" id="KW-1133">Transmembrane helix</keyword>
<dbReference type="PANTHER" id="PTHR48063:SF101">
    <property type="entry name" value="LRR RECEPTOR-LIKE SERINE_THREONINE-PROTEIN KINASE FLS2"/>
    <property type="match status" value="1"/>
</dbReference>
<dbReference type="OrthoDB" id="1001215at2759"/>
<dbReference type="PANTHER" id="PTHR48063">
    <property type="entry name" value="LRR RECEPTOR-LIKE KINASE"/>
    <property type="match status" value="1"/>
</dbReference>
<dbReference type="GO" id="GO:0016020">
    <property type="term" value="C:membrane"/>
    <property type="evidence" value="ECO:0007669"/>
    <property type="project" value="UniProtKB-SubCell"/>
</dbReference>
<dbReference type="Proteomes" id="UP000250321">
    <property type="component" value="Unassembled WGS sequence"/>
</dbReference>
<evidence type="ECO:0000313" key="8">
    <source>
        <dbReference type="EMBL" id="PQQ08742.1"/>
    </source>
</evidence>
<organism evidence="8 9">
    <name type="scientific">Prunus yedoensis var. nudiflora</name>
    <dbReference type="NCBI Taxonomy" id="2094558"/>
    <lineage>
        <taxon>Eukaryota</taxon>
        <taxon>Viridiplantae</taxon>
        <taxon>Streptophyta</taxon>
        <taxon>Embryophyta</taxon>
        <taxon>Tracheophyta</taxon>
        <taxon>Spermatophyta</taxon>
        <taxon>Magnoliopsida</taxon>
        <taxon>eudicotyledons</taxon>
        <taxon>Gunneridae</taxon>
        <taxon>Pentapetalae</taxon>
        <taxon>rosids</taxon>
        <taxon>fabids</taxon>
        <taxon>Rosales</taxon>
        <taxon>Rosaceae</taxon>
        <taxon>Amygdaloideae</taxon>
        <taxon>Amygdaleae</taxon>
        <taxon>Prunus</taxon>
    </lineage>
</organism>
<keyword evidence="6" id="KW-0675">Receptor</keyword>
<dbReference type="InterPro" id="IPR001611">
    <property type="entry name" value="Leu-rich_rpt"/>
</dbReference>
<keyword evidence="9" id="KW-1185">Reference proteome</keyword>
<evidence type="ECO:0000256" key="6">
    <source>
        <dbReference type="ARBA" id="ARBA00023170"/>
    </source>
</evidence>
<dbReference type="AlphaFoldDB" id="A0A314YLQ9"/>
<evidence type="ECO:0000256" key="4">
    <source>
        <dbReference type="ARBA" id="ARBA00022989"/>
    </source>
</evidence>
<dbReference type="STRING" id="2094558.A0A314YLQ9"/>
<name>A0A314YLQ9_PRUYE</name>
<dbReference type="SUPFAM" id="SSF52058">
    <property type="entry name" value="L domain-like"/>
    <property type="match status" value="1"/>
</dbReference>